<name>A0ABS9BQJ4_9BACT</name>
<sequence>MSQVVVYGRLEIIVNIFELLVPIRRIKYGMVCGDKDHWKIGLGSQVRSSYPLVWYYFGTALHLDWYYFAARLILLYDRTDAGVRAIYGPRKDAEGKNDEFRMIN</sequence>
<evidence type="ECO:0000313" key="2">
    <source>
        <dbReference type="EMBL" id="MCF1750324.1"/>
    </source>
</evidence>
<protein>
    <submittedName>
        <fullName evidence="2">Uncharacterized protein</fullName>
    </submittedName>
</protein>
<comment type="caution">
    <text evidence="2">The sequence shown here is derived from an EMBL/GenBank/DDBJ whole genome shotgun (WGS) entry which is preliminary data.</text>
</comment>
<reference evidence="2 3" key="1">
    <citation type="submission" date="2022-01" db="EMBL/GenBank/DDBJ databases">
        <title>Mariniradius saccharolyticus sp. nov., isolated from sediment of a river.</title>
        <authorList>
            <person name="Liu H."/>
        </authorList>
    </citation>
    <scope>NUCLEOTIDE SEQUENCE [LARGE SCALE GENOMIC DNA]</scope>
    <source>
        <strain evidence="2 3">RY-2</strain>
    </source>
</reference>
<evidence type="ECO:0000256" key="1">
    <source>
        <dbReference type="SAM" id="Phobius"/>
    </source>
</evidence>
<dbReference type="Proteomes" id="UP001201449">
    <property type="component" value="Unassembled WGS sequence"/>
</dbReference>
<gene>
    <name evidence="2" type="ORF">L0U89_04505</name>
</gene>
<keyword evidence="1" id="KW-0812">Transmembrane</keyword>
<organism evidence="2 3">
    <name type="scientific">Mariniradius sediminis</name>
    <dbReference type="NCBI Taxonomy" id="2909237"/>
    <lineage>
        <taxon>Bacteria</taxon>
        <taxon>Pseudomonadati</taxon>
        <taxon>Bacteroidota</taxon>
        <taxon>Cytophagia</taxon>
        <taxon>Cytophagales</taxon>
        <taxon>Cyclobacteriaceae</taxon>
        <taxon>Mariniradius</taxon>
    </lineage>
</organism>
<keyword evidence="1" id="KW-0472">Membrane</keyword>
<evidence type="ECO:0000313" key="3">
    <source>
        <dbReference type="Proteomes" id="UP001201449"/>
    </source>
</evidence>
<dbReference type="RefSeq" id="WP_234860431.1">
    <property type="nucleotide sequence ID" value="NZ_JAKEVZ010000002.1"/>
</dbReference>
<feature type="transmembrane region" description="Helical" evidence="1">
    <location>
        <begin position="53"/>
        <end position="74"/>
    </location>
</feature>
<keyword evidence="3" id="KW-1185">Reference proteome</keyword>
<proteinExistence type="predicted"/>
<keyword evidence="1" id="KW-1133">Transmembrane helix</keyword>
<dbReference type="EMBL" id="JAKEVZ010000002">
    <property type="protein sequence ID" value="MCF1750324.1"/>
    <property type="molecule type" value="Genomic_DNA"/>
</dbReference>
<accession>A0ABS9BQJ4</accession>